<proteinExistence type="predicted"/>
<dbReference type="PANTHER" id="PTHR35867:SF1">
    <property type="entry name" value="PROTEIN RSEC"/>
    <property type="match status" value="1"/>
</dbReference>
<evidence type="ECO:0000313" key="2">
    <source>
        <dbReference type="EMBL" id="NMQ20436.1"/>
    </source>
</evidence>
<dbReference type="InterPro" id="IPR026268">
    <property type="entry name" value="RseC"/>
</dbReference>
<dbReference type="Proteomes" id="UP000760480">
    <property type="component" value="Unassembled WGS sequence"/>
</dbReference>
<accession>A0ABX1TR81</accession>
<keyword evidence="1" id="KW-0472">Membrane</keyword>
<sequence length="156" mass="16318">MIEERAVVVEAGDGHAWVEIQRRSACGSCAASEGCGTAALGKLWSGRRIRVRVIAEEPLRVGDEVCVGLADGVLLRGALLAYSLPLFLLLAGALLGQVAFAGAGEEPVVLSGVLGLGLGFLAVRVLSKHFQDDSRFQPRVLRRSAGVLATSVLSQP</sequence>
<feature type="transmembrane region" description="Helical" evidence="1">
    <location>
        <begin position="108"/>
        <end position="126"/>
    </location>
</feature>
<gene>
    <name evidence="2" type="ORF">E4P82_15295</name>
</gene>
<reference evidence="2 3" key="1">
    <citation type="submission" date="2019-03" db="EMBL/GenBank/DDBJ databases">
        <title>Metabolic reconstructions from genomes of highly enriched 'Candidatus Accumulibacter' and 'Candidatus Competibacter' bioreactor populations.</title>
        <authorList>
            <person name="Annavajhala M.K."/>
            <person name="Welles L."/>
            <person name="Abbas B."/>
            <person name="Sorokin D."/>
            <person name="Park H."/>
            <person name="Van Loosdrecht M."/>
            <person name="Chandran K."/>
        </authorList>
    </citation>
    <scope>NUCLEOTIDE SEQUENCE [LARGE SCALE GENOMIC DNA]</scope>
    <source>
        <strain evidence="2 3">SBR_G</strain>
    </source>
</reference>
<organism evidence="2 3">
    <name type="scientific">Candidatus Competibacter phosphatis</name>
    <dbReference type="NCBI Taxonomy" id="221280"/>
    <lineage>
        <taxon>Bacteria</taxon>
        <taxon>Pseudomonadati</taxon>
        <taxon>Pseudomonadota</taxon>
        <taxon>Gammaproteobacteria</taxon>
        <taxon>Candidatus Competibacteraceae</taxon>
        <taxon>Candidatus Competibacter</taxon>
    </lineage>
</organism>
<comment type="caution">
    <text evidence="2">The sequence shown here is derived from an EMBL/GenBank/DDBJ whole genome shotgun (WGS) entry which is preliminary data.</text>
</comment>
<dbReference type="PIRSF" id="PIRSF004923">
    <property type="entry name" value="RseC"/>
    <property type="match status" value="1"/>
</dbReference>
<evidence type="ECO:0000256" key="1">
    <source>
        <dbReference type="SAM" id="Phobius"/>
    </source>
</evidence>
<dbReference type="PANTHER" id="PTHR35867">
    <property type="entry name" value="PROTEIN RSEC"/>
    <property type="match status" value="1"/>
</dbReference>
<keyword evidence="1" id="KW-0812">Transmembrane</keyword>
<evidence type="ECO:0000313" key="3">
    <source>
        <dbReference type="Proteomes" id="UP000760480"/>
    </source>
</evidence>
<dbReference type="RefSeq" id="WP_169249701.1">
    <property type="nucleotide sequence ID" value="NZ_SPMZ01000049.1"/>
</dbReference>
<dbReference type="Pfam" id="PF04246">
    <property type="entry name" value="RseC_MucC"/>
    <property type="match status" value="1"/>
</dbReference>
<keyword evidence="3" id="KW-1185">Reference proteome</keyword>
<protein>
    <submittedName>
        <fullName evidence="2">Fis family transcriptional regulator</fullName>
    </submittedName>
</protein>
<feature type="transmembrane region" description="Helical" evidence="1">
    <location>
        <begin position="79"/>
        <end position="102"/>
    </location>
</feature>
<dbReference type="EMBL" id="SPMZ01000049">
    <property type="protein sequence ID" value="NMQ20436.1"/>
    <property type="molecule type" value="Genomic_DNA"/>
</dbReference>
<dbReference type="InterPro" id="IPR007359">
    <property type="entry name" value="SigmaE_reg_RseC_MucC"/>
</dbReference>
<keyword evidence="1" id="KW-1133">Transmembrane helix</keyword>
<name>A0ABX1TR81_9GAMM</name>